<dbReference type="PANTHER" id="PTHR37299:SF1">
    <property type="entry name" value="STAGE 0 SPORULATION PROTEIN A HOMOLOG"/>
    <property type="match status" value="1"/>
</dbReference>
<dbReference type="Gene3D" id="3.40.50.2300">
    <property type="match status" value="1"/>
</dbReference>
<dbReference type="InterPro" id="IPR046947">
    <property type="entry name" value="LytR-like"/>
</dbReference>
<dbReference type="Pfam" id="PF00072">
    <property type="entry name" value="Response_reg"/>
    <property type="match status" value="1"/>
</dbReference>
<evidence type="ECO:0000259" key="3">
    <source>
        <dbReference type="PROSITE" id="PS50930"/>
    </source>
</evidence>
<dbReference type="GO" id="GO:0000156">
    <property type="term" value="F:phosphorelay response regulator activity"/>
    <property type="evidence" value="ECO:0007669"/>
    <property type="project" value="InterPro"/>
</dbReference>
<protein>
    <submittedName>
        <fullName evidence="4">Sensory transduction protein LytR</fullName>
    </submittedName>
</protein>
<evidence type="ECO:0000259" key="2">
    <source>
        <dbReference type="PROSITE" id="PS50110"/>
    </source>
</evidence>
<feature type="domain" description="HTH LytTR-type" evidence="3">
    <location>
        <begin position="146"/>
        <end position="244"/>
    </location>
</feature>
<evidence type="ECO:0000313" key="4">
    <source>
        <dbReference type="EMBL" id="CAG4999985.1"/>
    </source>
</evidence>
<dbReference type="InterPro" id="IPR011006">
    <property type="entry name" value="CheY-like_superfamily"/>
</dbReference>
<dbReference type="SMART" id="SM00448">
    <property type="entry name" value="REC"/>
    <property type="match status" value="1"/>
</dbReference>
<keyword evidence="5" id="KW-1185">Reference proteome</keyword>
<accession>A0A916NBT2</accession>
<dbReference type="InterPro" id="IPR001789">
    <property type="entry name" value="Sig_transdc_resp-reg_receiver"/>
</dbReference>
<comment type="caution">
    <text evidence="4">The sequence shown here is derived from an EMBL/GenBank/DDBJ whole genome shotgun (WGS) entry which is preliminary data.</text>
</comment>
<reference evidence="4" key="1">
    <citation type="submission" date="2021-04" db="EMBL/GenBank/DDBJ databases">
        <authorList>
            <person name="Rodrigo-Torres L."/>
            <person name="Arahal R. D."/>
            <person name="Lucena T."/>
        </authorList>
    </citation>
    <scope>NUCLEOTIDE SEQUENCE</scope>
    <source>
        <strain evidence="4">CECT 9275</strain>
    </source>
</reference>
<proteinExistence type="predicted"/>
<organism evidence="4 5">
    <name type="scientific">Dyadobacter helix</name>
    <dbReference type="NCBI Taxonomy" id="2822344"/>
    <lineage>
        <taxon>Bacteria</taxon>
        <taxon>Pseudomonadati</taxon>
        <taxon>Bacteroidota</taxon>
        <taxon>Cytophagia</taxon>
        <taxon>Cytophagales</taxon>
        <taxon>Spirosomataceae</taxon>
        <taxon>Dyadobacter</taxon>
    </lineage>
</organism>
<dbReference type="SUPFAM" id="SSF52172">
    <property type="entry name" value="CheY-like"/>
    <property type="match status" value="1"/>
</dbReference>
<evidence type="ECO:0000256" key="1">
    <source>
        <dbReference type="PROSITE-ProRule" id="PRU00169"/>
    </source>
</evidence>
<dbReference type="Proteomes" id="UP000680038">
    <property type="component" value="Unassembled WGS sequence"/>
</dbReference>
<evidence type="ECO:0000313" key="5">
    <source>
        <dbReference type="Proteomes" id="UP000680038"/>
    </source>
</evidence>
<dbReference type="GO" id="GO:0003677">
    <property type="term" value="F:DNA binding"/>
    <property type="evidence" value="ECO:0007669"/>
    <property type="project" value="InterPro"/>
</dbReference>
<keyword evidence="1" id="KW-0597">Phosphoprotein</keyword>
<dbReference type="EMBL" id="CAJRAF010000002">
    <property type="protein sequence ID" value="CAG4999985.1"/>
    <property type="molecule type" value="Genomic_DNA"/>
</dbReference>
<dbReference type="Pfam" id="PF04397">
    <property type="entry name" value="LytTR"/>
    <property type="match status" value="1"/>
</dbReference>
<feature type="domain" description="Response regulatory" evidence="2">
    <location>
        <begin position="5"/>
        <end position="116"/>
    </location>
</feature>
<dbReference type="PROSITE" id="PS50110">
    <property type="entry name" value="RESPONSE_REGULATORY"/>
    <property type="match status" value="1"/>
</dbReference>
<dbReference type="PANTHER" id="PTHR37299">
    <property type="entry name" value="TRANSCRIPTIONAL REGULATOR-RELATED"/>
    <property type="match status" value="1"/>
</dbReference>
<feature type="modified residue" description="4-aspartylphosphate" evidence="1">
    <location>
        <position position="56"/>
    </location>
</feature>
<gene>
    <name evidence="4" type="primary">lytR_5</name>
    <name evidence="4" type="ORF">DYBT9275_02360</name>
</gene>
<name>A0A916NBT2_9BACT</name>
<dbReference type="PROSITE" id="PS50930">
    <property type="entry name" value="HTH_LYTTR"/>
    <property type="match status" value="1"/>
</dbReference>
<dbReference type="SMART" id="SM00850">
    <property type="entry name" value="LytTR"/>
    <property type="match status" value="1"/>
</dbReference>
<dbReference type="AlphaFoldDB" id="A0A916NBT2"/>
<dbReference type="RefSeq" id="WP_215239004.1">
    <property type="nucleotide sequence ID" value="NZ_CAJRAF010000002.1"/>
</dbReference>
<dbReference type="InterPro" id="IPR007492">
    <property type="entry name" value="LytTR_DNA-bd_dom"/>
</dbReference>
<dbReference type="Gene3D" id="2.40.50.1020">
    <property type="entry name" value="LytTr DNA-binding domain"/>
    <property type="match status" value="1"/>
</dbReference>
<sequence>MKNISCLIVDDEVLARRLLADYVNKIPSLHLAGTCASALEAQVVLQQRQVDLLFLDIQMPDLTGISFLQSLSSRPVTIFTTAYTEYAIKGFELSVLDYLVKPISFERFFQAVSKAAEYISYTSTARKDTESSEPQLQEKSLETNYLFVKADYKIHKIHYMEIDYIEAYGEYIRIHTDRGKILTLVALGKMEETLPRSQFIRVHRSYIINFAKIDTIQGNMIFVKGNEVPLSKSYREEFMRLINKDELF</sequence>